<dbReference type="Pfam" id="PF01934">
    <property type="entry name" value="HepT-like"/>
    <property type="match status" value="1"/>
</dbReference>
<evidence type="ECO:0000256" key="3">
    <source>
        <dbReference type="ARBA" id="ARBA00022722"/>
    </source>
</evidence>
<evidence type="ECO:0008006" key="7">
    <source>
        <dbReference type="Google" id="ProtNLM"/>
    </source>
</evidence>
<dbReference type="InterPro" id="IPR008201">
    <property type="entry name" value="HepT-like"/>
</dbReference>
<sequence length="117" mass="13915">MKDQDRDATIFIRDILDSIRRIERFTRGMEYEDFLQDEKTRYATIQCIEIIGEAAKHIPTPLRSRYPAIPWNDIAGMRDKLIHAYFSIDPLKVWKVIREDIPELHPHIETMLRDTCS</sequence>
<dbReference type="GO" id="GO:0000166">
    <property type="term" value="F:nucleotide binding"/>
    <property type="evidence" value="ECO:0007669"/>
    <property type="project" value="UniProtKB-KW"/>
</dbReference>
<dbReference type="EMBL" id="LNQE01001596">
    <property type="protein sequence ID" value="KUG14994.1"/>
    <property type="molecule type" value="Genomic_DNA"/>
</dbReference>
<proteinExistence type="predicted"/>
<dbReference type="AlphaFoldDB" id="A0A0W8F337"/>
<dbReference type="PANTHER" id="PTHR34139:SF1">
    <property type="entry name" value="RNASE MJ1380-RELATED"/>
    <property type="match status" value="1"/>
</dbReference>
<keyword evidence="2" id="KW-1277">Toxin-antitoxin system</keyword>
<dbReference type="GO" id="GO:0110001">
    <property type="term" value="C:toxin-antitoxin complex"/>
    <property type="evidence" value="ECO:0007669"/>
    <property type="project" value="InterPro"/>
</dbReference>
<keyword evidence="5" id="KW-0378">Hydrolase</keyword>
<keyword evidence="3" id="KW-0540">Nuclease</keyword>
<dbReference type="PANTHER" id="PTHR34139">
    <property type="entry name" value="UPF0331 PROTEIN MJ0127"/>
    <property type="match status" value="1"/>
</dbReference>
<accession>A0A0W8F337</accession>
<gene>
    <name evidence="6" type="ORF">ASZ90_015361</name>
</gene>
<dbReference type="InterPro" id="IPR051813">
    <property type="entry name" value="HepT_RNase_toxin"/>
</dbReference>
<dbReference type="GO" id="GO:0016787">
    <property type="term" value="F:hydrolase activity"/>
    <property type="evidence" value="ECO:0007669"/>
    <property type="project" value="UniProtKB-KW"/>
</dbReference>
<evidence type="ECO:0000313" key="6">
    <source>
        <dbReference type="EMBL" id="KUG14994.1"/>
    </source>
</evidence>
<evidence type="ECO:0000256" key="2">
    <source>
        <dbReference type="ARBA" id="ARBA00022649"/>
    </source>
</evidence>
<name>A0A0W8F337_9ZZZZ</name>
<reference evidence="6" key="1">
    <citation type="journal article" date="2015" name="Proc. Natl. Acad. Sci. U.S.A.">
        <title>Networks of energetic and metabolic interactions define dynamics in microbial communities.</title>
        <authorList>
            <person name="Embree M."/>
            <person name="Liu J.K."/>
            <person name="Al-Bassam M.M."/>
            <person name="Zengler K."/>
        </authorList>
    </citation>
    <scope>NUCLEOTIDE SEQUENCE</scope>
</reference>
<organism evidence="6">
    <name type="scientific">hydrocarbon metagenome</name>
    <dbReference type="NCBI Taxonomy" id="938273"/>
    <lineage>
        <taxon>unclassified sequences</taxon>
        <taxon>metagenomes</taxon>
        <taxon>ecological metagenomes</taxon>
    </lineage>
</organism>
<comment type="caution">
    <text evidence="6">The sequence shown here is derived from an EMBL/GenBank/DDBJ whole genome shotgun (WGS) entry which is preliminary data.</text>
</comment>
<keyword evidence="1" id="KW-0597">Phosphoprotein</keyword>
<keyword evidence="4" id="KW-0547">Nucleotide-binding</keyword>
<evidence type="ECO:0000256" key="5">
    <source>
        <dbReference type="ARBA" id="ARBA00022801"/>
    </source>
</evidence>
<protein>
    <recommendedName>
        <fullName evidence="7">DUF86 domain-containing protein</fullName>
    </recommendedName>
</protein>
<dbReference type="GO" id="GO:0004540">
    <property type="term" value="F:RNA nuclease activity"/>
    <property type="evidence" value="ECO:0007669"/>
    <property type="project" value="InterPro"/>
</dbReference>
<evidence type="ECO:0000256" key="4">
    <source>
        <dbReference type="ARBA" id="ARBA00022741"/>
    </source>
</evidence>
<evidence type="ECO:0000256" key="1">
    <source>
        <dbReference type="ARBA" id="ARBA00022553"/>
    </source>
</evidence>